<dbReference type="AlphaFoldDB" id="C7MNQ6"/>
<protein>
    <recommendedName>
        <fullName evidence="3">Glutathionylspermidine synthase</fullName>
    </recommendedName>
</protein>
<evidence type="ECO:0008006" key="3">
    <source>
        <dbReference type="Google" id="ProtNLM"/>
    </source>
</evidence>
<name>C7MNQ6_CRYCD</name>
<reference evidence="1 2" key="1">
    <citation type="journal article" date="2009" name="Stand. Genomic Sci.">
        <title>Complete genome sequence of Cryptobacterium curtum type strain (12-3).</title>
        <authorList>
            <person name="Mavrommatis K."/>
            <person name="Pukall R."/>
            <person name="Rohde C."/>
            <person name="Chen F."/>
            <person name="Sims D."/>
            <person name="Brettin T."/>
            <person name="Kuske C."/>
            <person name="Detter J.C."/>
            <person name="Han C."/>
            <person name="Lapidus A."/>
            <person name="Copeland A."/>
            <person name="Glavina Del Rio T."/>
            <person name="Nolan M."/>
            <person name="Lucas S."/>
            <person name="Tice H."/>
            <person name="Cheng J.F."/>
            <person name="Bruce D."/>
            <person name="Goodwin L."/>
            <person name="Pitluck S."/>
            <person name="Ovchinnikova G."/>
            <person name="Pati A."/>
            <person name="Ivanova N."/>
            <person name="Chen A."/>
            <person name="Palaniappan K."/>
            <person name="Chain P."/>
            <person name="D'haeseleer P."/>
            <person name="Goker M."/>
            <person name="Bristow J."/>
            <person name="Eisen J.A."/>
            <person name="Markowitz V."/>
            <person name="Hugenholtz P."/>
            <person name="Rohde M."/>
            <person name="Klenk H.P."/>
            <person name="Kyrpides N.C."/>
        </authorList>
    </citation>
    <scope>NUCLEOTIDE SEQUENCE [LARGE SCALE GENOMIC DNA]</scope>
    <source>
        <strain evidence="2">ATCC 700683 / DSM 15641 / 12-3</strain>
    </source>
</reference>
<keyword evidence="2" id="KW-1185">Reference proteome</keyword>
<evidence type="ECO:0000313" key="1">
    <source>
        <dbReference type="EMBL" id="ACU94546.1"/>
    </source>
</evidence>
<dbReference type="EMBL" id="CP001682">
    <property type="protein sequence ID" value="ACU94546.1"/>
    <property type="molecule type" value="Genomic_DNA"/>
</dbReference>
<sequence length="457" mass="51630">MTQNANYTREYLNIIDALDGDLPGRRAAHAYMDSSTAIVHGTHVVSSYVPRLFDRETYDAFKNISETTYSICCKIMQRYLDDASYRSIFDYDPRLVDLILLPRGYDALLPFMRADIFLNEDDLSFGFCELNADGSSGMNEDRELNNSFTASPALARFKQSHQVQSSNLFDTWVDEFMRIYTSFDHAIAHPRVAIVDIFDNAITEEFKVFCQTFARHGVDAFMVDARELTYDGTHLRDKQGARIDAIWRRIVTNDVLAYWDDVQPLINAVADENVALIGSFAGHIVHDKQIFDAMHHPSTQAFLTTDEIALIQAGVPQTKFLDASQIDLNAVIAQKDKWIIKPTDSYGARDVYAGNMYSSEDWQAIVNRFANGAAGAPFLVQTYNMPFKTELIPPCYDISAREDDQVPRQTTFYNNLNGLYVYNGTFAGIFSRLGPQPVISEPLGDLTSATMWVDCNL</sequence>
<dbReference type="KEGG" id="ccu:Ccur_08440"/>
<dbReference type="SUPFAM" id="SSF56059">
    <property type="entry name" value="Glutathione synthetase ATP-binding domain-like"/>
    <property type="match status" value="1"/>
</dbReference>
<proteinExistence type="predicted"/>
<dbReference type="STRING" id="469378.Ccur_08440"/>
<gene>
    <name evidence="1" type="ordered locus">Ccur_08440</name>
</gene>
<dbReference type="HOGENOM" id="CLU_045981_1_0_11"/>
<dbReference type="eggNOG" id="COG2308">
    <property type="taxonomic scope" value="Bacteria"/>
</dbReference>
<evidence type="ECO:0000313" key="2">
    <source>
        <dbReference type="Proteomes" id="UP000000954"/>
    </source>
</evidence>
<dbReference type="RefSeq" id="WP_012803233.1">
    <property type="nucleotide sequence ID" value="NC_013170.1"/>
</dbReference>
<accession>C7MNQ6</accession>
<organism evidence="1 2">
    <name type="scientific">Cryptobacterium curtum (strain ATCC 700683 / DSM 15641 / CCUG 43107 / 12-3)</name>
    <dbReference type="NCBI Taxonomy" id="469378"/>
    <lineage>
        <taxon>Bacteria</taxon>
        <taxon>Bacillati</taxon>
        <taxon>Actinomycetota</taxon>
        <taxon>Coriobacteriia</taxon>
        <taxon>Eggerthellales</taxon>
        <taxon>Eggerthellaceae</taxon>
        <taxon>Cryptobacterium</taxon>
    </lineage>
</organism>
<dbReference type="Proteomes" id="UP000000954">
    <property type="component" value="Chromosome"/>
</dbReference>
<dbReference type="OrthoDB" id="9771802at2"/>